<reference evidence="4" key="1">
    <citation type="submission" date="2016-10" db="EMBL/GenBank/DDBJ databases">
        <authorList>
            <person name="Varghese N."/>
            <person name="Submissions S."/>
        </authorList>
    </citation>
    <scope>NUCLEOTIDE SEQUENCE [LARGE SCALE GENOMIC DNA]</scope>
    <source>
        <strain evidence="4">IBRC-M 10761</strain>
    </source>
</reference>
<dbReference type="SUPFAM" id="SSF53187">
    <property type="entry name" value="Zn-dependent exopeptidases"/>
    <property type="match status" value="1"/>
</dbReference>
<proteinExistence type="predicted"/>
<dbReference type="GO" id="GO:0008270">
    <property type="term" value="F:zinc ion binding"/>
    <property type="evidence" value="ECO:0007669"/>
    <property type="project" value="InterPro"/>
</dbReference>
<feature type="chain" id="PRO_5011662671" evidence="1">
    <location>
        <begin position="20"/>
        <end position="839"/>
    </location>
</feature>
<dbReference type="CDD" id="cd03143">
    <property type="entry name" value="A4_beta-galactosidase_middle_domain"/>
    <property type="match status" value="1"/>
</dbReference>
<dbReference type="Proteomes" id="UP000199403">
    <property type="component" value="Unassembled WGS sequence"/>
</dbReference>
<evidence type="ECO:0000256" key="1">
    <source>
        <dbReference type="SAM" id="SignalP"/>
    </source>
</evidence>
<feature type="domain" description="Peptidase M14" evidence="2">
    <location>
        <begin position="44"/>
        <end position="210"/>
    </location>
</feature>
<protein>
    <submittedName>
        <fullName evidence="3">Zinc carboxypeptidase</fullName>
    </submittedName>
</protein>
<dbReference type="AlphaFoldDB" id="A0A1H6WFW0"/>
<sequence>MKKFYLLAGLLLLHTSLFAQVKSPAEFLGYALGERFTPHHKVIDYYRHVASESPTVHLLDYGQTNELRPLLVAFVSSEENINRLETIRTDNLKRAGVLEGSPKLSVPVHWMSYNVHGNEAVSSEASMMTLFSLVDPNTSQYSDWLHEVLVVLDPCINPDGQERYVNWYQQKMNQVLQPDLQSIEHREPWPGGRPNHYLFDLNRDWAWQTQVESQQRLALYNDWLPQVHLDFHEQGINSPYYFAPAAEPLHVQLTDFQHEYQERFGRNTARYFDANDWFYFTKERFDLLYPSYGDTYPLYNGAIGMTIEQGGSGRAGIGGLTATGDTVTLSDRIIHHHTTGISAIETTYDLKDQVLHAFTEYYSESSTNPLGPYRSFVIKGSNPAAKTQAFLALLDKNRIRYGLSGKSANLTGFSYQNGQTERLRLEENDIVINAYQPKSVLTQVLFEPEPVLNDSITYDITSWALPYAYGLDAYALEGRLDAEQPYVIPDFVPNQPDVETLAYVAPWQATVHVKFLASLLQEGIRVRYNEYPFEVGGNSYPTGSLIITRGGNEYISNFHQKVTDLANSFRISLGQSKTGFVDSGKDFGSSYVRVIQKPSIALVGGEGVSSLNFGEIWHFLDSELEYPVVVLERDQLSRADLSKYDVLVLPSGNYPEELYETLINWATAGGRLVALDQALTLFADKEGSMLQTYADEGEKARQDSAAAALQEAEKTAPYLERERLAISGNAAGAIFEVELDATHPLGYGKMGKFYTLKNSSDRYALMDQGINAGYIASTDSHRTGFIGYKIKPGMARSLVFGVAPKGAGQLIYLADNPVFRSFWEDGKLILANALFLSGN</sequence>
<feature type="signal peptide" evidence="1">
    <location>
        <begin position="1"/>
        <end position="19"/>
    </location>
</feature>
<keyword evidence="3" id="KW-0645">Protease</keyword>
<dbReference type="Gene3D" id="3.40.50.880">
    <property type="match status" value="1"/>
</dbReference>
<dbReference type="Pfam" id="PF00246">
    <property type="entry name" value="Peptidase_M14"/>
    <property type="match status" value="1"/>
</dbReference>
<keyword evidence="3" id="KW-0378">Hydrolase</keyword>
<accession>A0A1H6WFW0</accession>
<dbReference type="OrthoDB" id="9758209at2"/>
<dbReference type="EMBL" id="FNZH01000002">
    <property type="protein sequence ID" value="SEJ14104.1"/>
    <property type="molecule type" value="Genomic_DNA"/>
</dbReference>
<evidence type="ECO:0000313" key="3">
    <source>
        <dbReference type="EMBL" id="SEJ14104.1"/>
    </source>
</evidence>
<dbReference type="Gene3D" id="3.40.630.10">
    <property type="entry name" value="Zn peptidases"/>
    <property type="match status" value="1"/>
</dbReference>
<evidence type="ECO:0000259" key="2">
    <source>
        <dbReference type="Pfam" id="PF00246"/>
    </source>
</evidence>
<gene>
    <name evidence="3" type="ORF">SAMN05192553_102590</name>
</gene>
<keyword evidence="3" id="KW-0121">Carboxypeptidase</keyword>
<evidence type="ECO:0000313" key="4">
    <source>
        <dbReference type="Proteomes" id="UP000199403"/>
    </source>
</evidence>
<dbReference type="RefSeq" id="WP_092171703.1">
    <property type="nucleotide sequence ID" value="NZ_FNZH01000002.1"/>
</dbReference>
<dbReference type="GO" id="GO:0004181">
    <property type="term" value="F:metallocarboxypeptidase activity"/>
    <property type="evidence" value="ECO:0007669"/>
    <property type="project" value="InterPro"/>
</dbReference>
<dbReference type="SUPFAM" id="SSF52317">
    <property type="entry name" value="Class I glutamine amidotransferase-like"/>
    <property type="match status" value="1"/>
</dbReference>
<dbReference type="InterPro" id="IPR000834">
    <property type="entry name" value="Peptidase_M14"/>
</dbReference>
<dbReference type="GO" id="GO:0006508">
    <property type="term" value="P:proteolysis"/>
    <property type="evidence" value="ECO:0007669"/>
    <property type="project" value="InterPro"/>
</dbReference>
<dbReference type="InterPro" id="IPR029062">
    <property type="entry name" value="Class_I_gatase-like"/>
</dbReference>
<dbReference type="STRING" id="1416801.SAMN05192553_102590"/>
<keyword evidence="4" id="KW-1185">Reference proteome</keyword>
<name>A0A1H6WFW0_9BACT</name>
<keyword evidence="1" id="KW-0732">Signal</keyword>
<organism evidence="3 4">
    <name type="scientific">Cyclobacterium xiamenense</name>
    <dbReference type="NCBI Taxonomy" id="1297121"/>
    <lineage>
        <taxon>Bacteria</taxon>
        <taxon>Pseudomonadati</taxon>
        <taxon>Bacteroidota</taxon>
        <taxon>Cytophagia</taxon>
        <taxon>Cytophagales</taxon>
        <taxon>Cyclobacteriaceae</taxon>
        <taxon>Cyclobacterium</taxon>
    </lineage>
</organism>